<evidence type="ECO:0000313" key="2">
    <source>
        <dbReference type="EMBL" id="KZP14747.1"/>
    </source>
</evidence>
<evidence type="ECO:0000256" key="1">
    <source>
        <dbReference type="SAM" id="MobiDB-lite"/>
    </source>
</evidence>
<proteinExistence type="predicted"/>
<accession>A0A166DIB5</accession>
<name>A0A166DIB5_9AGAM</name>
<sequence>MGRVRRGNQGAFLQSLPWDEPPPSLPKVTCQERCFIVKGYDISPKCPYQLPHNRTLRGAYRWPFREFRSHTTPVIGTGYPGDIWLQLDGKILFVCLLSGAWTEWRGFRGREEHCVKHPFARRYLAHSAGSFSWYPFQHIKIQNLKGQPLCAAEIVTFVLQSPRRKRKRGIGHKKEEALDSISFAATETDDGKSDDGYRQPALDSMDYVDHDDSYDSEEDPNTLHDRRQLKLNALAPAKKPRGTFIGVVLDAPQRRETSQLQVRQLEKRAADMESGSRPYAIDEVYQLRDEVA</sequence>
<feature type="region of interest" description="Disordered" evidence="1">
    <location>
        <begin position="185"/>
        <end position="222"/>
    </location>
</feature>
<dbReference type="AlphaFoldDB" id="A0A166DIB5"/>
<dbReference type="EMBL" id="KV417613">
    <property type="protein sequence ID" value="KZP14747.1"/>
    <property type="molecule type" value="Genomic_DNA"/>
</dbReference>
<organism evidence="2">
    <name type="scientific">Athelia psychrophila</name>
    <dbReference type="NCBI Taxonomy" id="1759441"/>
    <lineage>
        <taxon>Eukaryota</taxon>
        <taxon>Fungi</taxon>
        <taxon>Dikarya</taxon>
        <taxon>Basidiomycota</taxon>
        <taxon>Agaricomycotina</taxon>
        <taxon>Agaricomycetes</taxon>
        <taxon>Agaricomycetidae</taxon>
        <taxon>Atheliales</taxon>
        <taxon>Atheliaceae</taxon>
        <taxon>Athelia</taxon>
    </lineage>
</organism>
<gene>
    <name evidence="2" type="ORF">FIBSPDRAFT_959444</name>
</gene>
<protein>
    <submittedName>
        <fullName evidence="2">Uncharacterized protein</fullName>
    </submittedName>
</protein>
<reference evidence="2" key="1">
    <citation type="journal article" date="2016" name="Mol. Biol. Evol.">
        <title>Comparative Genomics of Early-Diverging Mushroom-Forming Fungi Provides Insights into the Origins of Lignocellulose Decay Capabilities.</title>
        <authorList>
            <person name="Nagy L.G."/>
            <person name="Riley R."/>
            <person name="Tritt A."/>
            <person name="Adam C."/>
            <person name="Daum C."/>
            <person name="Floudas D."/>
            <person name="Sun H."/>
            <person name="Yadav J.S."/>
            <person name="Pangilinan J."/>
            <person name="Larsson K.H."/>
            <person name="Matsuura K."/>
            <person name="Barry K."/>
            <person name="Labutti K."/>
            <person name="Kuo R."/>
            <person name="Ohm R.A."/>
            <person name="Bhattacharya S.S."/>
            <person name="Shirouzu T."/>
            <person name="Yoshinaga Y."/>
            <person name="Martin F.M."/>
            <person name="Grigoriev I.V."/>
            <person name="Hibbett D.S."/>
        </authorList>
    </citation>
    <scope>NUCLEOTIDE SEQUENCE [LARGE SCALE GENOMIC DNA]</scope>
    <source>
        <strain evidence="2">CBS 109695</strain>
    </source>
</reference>